<evidence type="ECO:0000313" key="2">
    <source>
        <dbReference type="EMBL" id="SVC50546.1"/>
    </source>
</evidence>
<reference evidence="2" key="1">
    <citation type="submission" date="2018-05" db="EMBL/GenBank/DDBJ databases">
        <authorList>
            <person name="Lanie J.A."/>
            <person name="Ng W.-L."/>
            <person name="Kazmierczak K.M."/>
            <person name="Andrzejewski T.M."/>
            <person name="Davidsen T.M."/>
            <person name="Wayne K.J."/>
            <person name="Tettelin H."/>
            <person name="Glass J.I."/>
            <person name="Rusch D."/>
            <person name="Podicherti R."/>
            <person name="Tsui H.-C.T."/>
            <person name="Winkler M.E."/>
        </authorList>
    </citation>
    <scope>NUCLEOTIDE SEQUENCE</scope>
</reference>
<dbReference type="EMBL" id="UINC01094907">
    <property type="protein sequence ID" value="SVC50546.1"/>
    <property type="molecule type" value="Genomic_DNA"/>
</dbReference>
<organism evidence="2">
    <name type="scientific">marine metagenome</name>
    <dbReference type="NCBI Taxonomy" id="408172"/>
    <lineage>
        <taxon>unclassified sequences</taxon>
        <taxon>metagenomes</taxon>
        <taxon>ecological metagenomes</taxon>
    </lineage>
</organism>
<keyword evidence="1" id="KW-0472">Membrane</keyword>
<proteinExistence type="predicted"/>
<gene>
    <name evidence="2" type="ORF">METZ01_LOCUS303400</name>
</gene>
<keyword evidence="1" id="KW-1133">Transmembrane helix</keyword>
<feature type="transmembrane region" description="Helical" evidence="1">
    <location>
        <begin position="49"/>
        <end position="71"/>
    </location>
</feature>
<sequence length="152" mass="17468">MKFLNNYSNRELNIWAELILDILVSFYFFPKIFPLIIDGQLYSEALVGIIVNSIIIAIIYSIFVFGAINALTKREEKDERDYIYELKSYRISYYLSHGGILGIICLIVFNALYQENIGLLTPPKIAMILLIIALLSSTGKSLTQLFNYRKNI</sequence>
<feature type="transmembrane region" description="Helical" evidence="1">
    <location>
        <begin position="12"/>
        <end position="29"/>
    </location>
</feature>
<name>A0A382MPA8_9ZZZZ</name>
<evidence type="ECO:0000256" key="1">
    <source>
        <dbReference type="SAM" id="Phobius"/>
    </source>
</evidence>
<accession>A0A382MPA8</accession>
<feature type="transmembrane region" description="Helical" evidence="1">
    <location>
        <begin position="125"/>
        <end position="146"/>
    </location>
</feature>
<keyword evidence="1" id="KW-0812">Transmembrane</keyword>
<dbReference type="AlphaFoldDB" id="A0A382MPA8"/>
<protein>
    <submittedName>
        <fullName evidence="2">Uncharacterized protein</fullName>
    </submittedName>
</protein>
<feature type="transmembrane region" description="Helical" evidence="1">
    <location>
        <begin position="91"/>
        <end position="113"/>
    </location>
</feature>